<reference evidence="1 2" key="1">
    <citation type="journal article" date="2014" name="Nature">
        <title>An environmental bacterial taxon with a large and distinct metabolic repertoire.</title>
        <authorList>
            <person name="Wilson M.C."/>
            <person name="Mori T."/>
            <person name="Ruckert C."/>
            <person name="Uria A.R."/>
            <person name="Helf M.J."/>
            <person name="Takada K."/>
            <person name="Gernert C."/>
            <person name="Steffens U.A."/>
            <person name="Heycke N."/>
            <person name="Schmitt S."/>
            <person name="Rinke C."/>
            <person name="Helfrich E.J."/>
            <person name="Brachmann A.O."/>
            <person name="Gurgui C."/>
            <person name="Wakimoto T."/>
            <person name="Kracht M."/>
            <person name="Crusemann M."/>
            <person name="Hentschel U."/>
            <person name="Abe I."/>
            <person name="Matsunaga S."/>
            <person name="Kalinowski J."/>
            <person name="Takeyama H."/>
            <person name="Piel J."/>
        </authorList>
    </citation>
    <scope>NUCLEOTIDE SEQUENCE [LARGE SCALE GENOMIC DNA]</scope>
    <source>
        <strain evidence="2">TSY1</strain>
    </source>
</reference>
<dbReference type="Proteomes" id="UP000019141">
    <property type="component" value="Unassembled WGS sequence"/>
</dbReference>
<gene>
    <name evidence="1" type="ORF">ETSY1_08405</name>
</gene>
<comment type="caution">
    <text evidence="1">The sequence shown here is derived from an EMBL/GenBank/DDBJ whole genome shotgun (WGS) entry which is preliminary data.</text>
</comment>
<evidence type="ECO:0000313" key="2">
    <source>
        <dbReference type="Proteomes" id="UP000019141"/>
    </source>
</evidence>
<keyword evidence="2" id="KW-1185">Reference proteome</keyword>
<protein>
    <recommendedName>
        <fullName evidence="3">Alkyl hydroperoxide reductase subunit C/ Thiol specific antioxidant domain-containing protein</fullName>
    </recommendedName>
</protein>
<dbReference type="InterPro" id="IPR036249">
    <property type="entry name" value="Thioredoxin-like_sf"/>
</dbReference>
<dbReference type="Gene3D" id="3.40.30.10">
    <property type="entry name" value="Glutaredoxin"/>
    <property type="match status" value="1"/>
</dbReference>
<dbReference type="EMBL" id="AZHW01000262">
    <property type="protein sequence ID" value="ETX01169.1"/>
    <property type="molecule type" value="Genomic_DNA"/>
</dbReference>
<dbReference type="SUPFAM" id="SSF52833">
    <property type="entry name" value="Thioredoxin-like"/>
    <property type="match status" value="1"/>
</dbReference>
<sequence>MVAASVDTEEDAQKTIDECGITFPVGYGADYQEVSKLTGGFYEERRQILHSTGYVLRPDGTIAVGVYSSGPIGRLVWQDVINLVQFQKKAAAG</sequence>
<evidence type="ECO:0008006" key="3">
    <source>
        <dbReference type="Google" id="ProtNLM"/>
    </source>
</evidence>
<name>W4LSY8_ENTF1</name>
<dbReference type="HOGENOM" id="CLU_2394302_0_0_7"/>
<dbReference type="AlphaFoldDB" id="W4LSY8"/>
<proteinExistence type="predicted"/>
<evidence type="ECO:0000313" key="1">
    <source>
        <dbReference type="EMBL" id="ETX01169.1"/>
    </source>
</evidence>
<accession>W4LSY8</accession>
<organism evidence="1 2">
    <name type="scientific">Entotheonella factor</name>
    <dbReference type="NCBI Taxonomy" id="1429438"/>
    <lineage>
        <taxon>Bacteria</taxon>
        <taxon>Pseudomonadati</taxon>
        <taxon>Nitrospinota/Tectimicrobiota group</taxon>
        <taxon>Candidatus Tectimicrobiota</taxon>
        <taxon>Candidatus Entotheonellia</taxon>
        <taxon>Candidatus Entotheonellales</taxon>
        <taxon>Candidatus Entotheonellaceae</taxon>
        <taxon>Candidatus Entotheonella</taxon>
    </lineage>
</organism>